<name>A1ZJ82_MICM2</name>
<dbReference type="Proteomes" id="UP000004095">
    <property type="component" value="Unassembled WGS sequence"/>
</dbReference>
<keyword evidence="2" id="KW-1185">Reference proteome</keyword>
<accession>A1ZJ82</accession>
<dbReference type="NCBIfam" id="TIGR03511">
    <property type="entry name" value="GldH_lipo"/>
    <property type="match status" value="1"/>
</dbReference>
<evidence type="ECO:0000313" key="1">
    <source>
        <dbReference type="EMBL" id="EAY29618.1"/>
    </source>
</evidence>
<organism evidence="1 2">
    <name type="scientific">Microscilla marina ATCC 23134</name>
    <dbReference type="NCBI Taxonomy" id="313606"/>
    <lineage>
        <taxon>Bacteria</taxon>
        <taxon>Pseudomonadati</taxon>
        <taxon>Bacteroidota</taxon>
        <taxon>Cytophagia</taxon>
        <taxon>Cytophagales</taxon>
        <taxon>Microscillaceae</taxon>
        <taxon>Microscilla</taxon>
    </lineage>
</organism>
<dbReference type="AlphaFoldDB" id="A1ZJ82"/>
<reference evidence="1 2" key="1">
    <citation type="submission" date="2007-01" db="EMBL/GenBank/DDBJ databases">
        <authorList>
            <person name="Haygood M."/>
            <person name="Podell S."/>
            <person name="Anderson C."/>
            <person name="Hopkinson B."/>
            <person name="Roe K."/>
            <person name="Barbeau K."/>
            <person name="Gaasterland T."/>
            <person name="Ferriera S."/>
            <person name="Johnson J."/>
            <person name="Kravitz S."/>
            <person name="Beeson K."/>
            <person name="Sutton G."/>
            <person name="Rogers Y.-H."/>
            <person name="Friedman R."/>
            <person name="Frazier M."/>
            <person name="Venter J.C."/>
        </authorList>
    </citation>
    <scope>NUCLEOTIDE SEQUENCE [LARGE SCALE GENOMIC DNA]</scope>
    <source>
        <strain evidence="1 2">ATCC 23134</strain>
    </source>
</reference>
<gene>
    <name evidence="1" type="ORF">M23134_00502</name>
</gene>
<dbReference type="InterPro" id="IPR020018">
    <property type="entry name" value="Motility-assoc_lipoprot_GldH"/>
</dbReference>
<dbReference type="Pfam" id="PF14109">
    <property type="entry name" value="GldH_lipo"/>
    <property type="match status" value="1"/>
</dbReference>
<protein>
    <submittedName>
        <fullName evidence="1">GldH, putative</fullName>
    </submittedName>
</protein>
<dbReference type="EMBL" id="AAWS01000010">
    <property type="protein sequence ID" value="EAY29618.1"/>
    <property type="molecule type" value="Genomic_DNA"/>
</dbReference>
<dbReference type="eggNOG" id="ENOG50313I2">
    <property type="taxonomic scope" value="Bacteria"/>
</dbReference>
<sequence>MCGLLLCIIGLNACDSSRIFEQNVDIVQSKWYKDSVLKFTFEITDTLSRYKFYYNIRNTVSYPFYNMYVTYYLVDSLDRRIASDLQNIDLMHPKTGKPYGDGLGDIFSHQLLALSNVKFLKRGKYTFKIKHYMRRDPLPEVVSMGLRIEKVPPLK</sequence>
<comment type="caution">
    <text evidence="1">The sequence shown here is derived from an EMBL/GenBank/DDBJ whole genome shotgun (WGS) entry which is preliminary data.</text>
</comment>
<proteinExistence type="predicted"/>
<evidence type="ECO:0000313" key="2">
    <source>
        <dbReference type="Proteomes" id="UP000004095"/>
    </source>
</evidence>